<comment type="caution">
    <text evidence="1">The sequence shown here is derived from an EMBL/GenBank/DDBJ whole genome shotgun (WGS) entry which is preliminary data.</text>
</comment>
<evidence type="ECO:0000313" key="1">
    <source>
        <dbReference type="EMBL" id="RNA35388.1"/>
    </source>
</evidence>
<protein>
    <submittedName>
        <fullName evidence="1">Uncharacterized protein</fullName>
    </submittedName>
</protein>
<name>A0A3M7SIM2_BRAPC</name>
<reference evidence="1 2" key="1">
    <citation type="journal article" date="2018" name="Sci. Rep.">
        <title>Genomic signatures of local adaptation to the degree of environmental predictability in rotifers.</title>
        <authorList>
            <person name="Franch-Gras L."/>
            <person name="Hahn C."/>
            <person name="Garcia-Roger E.M."/>
            <person name="Carmona M.J."/>
            <person name="Serra M."/>
            <person name="Gomez A."/>
        </authorList>
    </citation>
    <scope>NUCLEOTIDE SEQUENCE [LARGE SCALE GENOMIC DNA]</scope>
    <source>
        <strain evidence="1">HYR1</strain>
    </source>
</reference>
<gene>
    <name evidence="1" type="ORF">BpHYR1_051859</name>
</gene>
<dbReference type="EMBL" id="REGN01001331">
    <property type="protein sequence ID" value="RNA35388.1"/>
    <property type="molecule type" value="Genomic_DNA"/>
</dbReference>
<dbReference type="AlphaFoldDB" id="A0A3M7SIM2"/>
<organism evidence="1 2">
    <name type="scientific">Brachionus plicatilis</name>
    <name type="common">Marine rotifer</name>
    <name type="synonym">Brachionus muelleri</name>
    <dbReference type="NCBI Taxonomy" id="10195"/>
    <lineage>
        <taxon>Eukaryota</taxon>
        <taxon>Metazoa</taxon>
        <taxon>Spiralia</taxon>
        <taxon>Gnathifera</taxon>
        <taxon>Rotifera</taxon>
        <taxon>Eurotatoria</taxon>
        <taxon>Monogononta</taxon>
        <taxon>Pseudotrocha</taxon>
        <taxon>Ploima</taxon>
        <taxon>Brachionidae</taxon>
        <taxon>Brachionus</taxon>
    </lineage>
</organism>
<proteinExistence type="predicted"/>
<sequence length="62" mass="7708">MKKNEILIHKDLKLDLKLYLKINRSNIWVKHIRKAIRKEELVTIRKRQLTHYFYKNSEKFSP</sequence>
<dbReference type="Proteomes" id="UP000276133">
    <property type="component" value="Unassembled WGS sequence"/>
</dbReference>
<accession>A0A3M7SIM2</accession>
<keyword evidence="2" id="KW-1185">Reference proteome</keyword>
<evidence type="ECO:0000313" key="2">
    <source>
        <dbReference type="Proteomes" id="UP000276133"/>
    </source>
</evidence>